<organism evidence="6 7">
    <name type="scientific">Pacificitalea manganoxidans</name>
    <dbReference type="NCBI Taxonomy" id="1411902"/>
    <lineage>
        <taxon>Bacteria</taxon>
        <taxon>Pseudomonadati</taxon>
        <taxon>Pseudomonadota</taxon>
        <taxon>Alphaproteobacteria</taxon>
        <taxon>Rhodobacterales</taxon>
        <taxon>Paracoccaceae</taxon>
        <taxon>Pacificitalea</taxon>
    </lineage>
</organism>
<evidence type="ECO:0000256" key="2">
    <source>
        <dbReference type="ARBA" id="ARBA00023125"/>
    </source>
</evidence>
<dbReference type="PRINTS" id="PR00035">
    <property type="entry name" value="HTHGNTR"/>
</dbReference>
<dbReference type="SMART" id="SM00345">
    <property type="entry name" value="HTH_GNTR"/>
    <property type="match status" value="1"/>
</dbReference>
<evidence type="ECO:0000259" key="5">
    <source>
        <dbReference type="PROSITE" id="PS50949"/>
    </source>
</evidence>
<dbReference type="RefSeq" id="WP_097372729.1">
    <property type="nucleotide sequence ID" value="NZ_CP021404.1"/>
</dbReference>
<dbReference type="InterPro" id="IPR008920">
    <property type="entry name" value="TF_FadR/GntR_C"/>
</dbReference>
<keyword evidence="1" id="KW-0805">Transcription regulation</keyword>
<evidence type="ECO:0000256" key="3">
    <source>
        <dbReference type="ARBA" id="ARBA00023163"/>
    </source>
</evidence>
<dbReference type="CDD" id="cd07377">
    <property type="entry name" value="WHTH_GntR"/>
    <property type="match status" value="1"/>
</dbReference>
<dbReference type="GO" id="GO:0003700">
    <property type="term" value="F:DNA-binding transcription factor activity"/>
    <property type="evidence" value="ECO:0007669"/>
    <property type="project" value="InterPro"/>
</dbReference>
<dbReference type="InterPro" id="IPR036388">
    <property type="entry name" value="WH-like_DNA-bd_sf"/>
</dbReference>
<keyword evidence="3" id="KW-0804">Transcription</keyword>
<sequence>MTDDSGPTAKPERGAMSGATGDRGKGSGTSSAPPGATTPRRTPRHGARKRSSIIAGEIRSRIITDGLDPGDSLPIEKLMIEDFGASRATIREALKELEVQGLIRMKTGPNGGPIVAGSSPLEALQAIRNFCYFEKVTIHDIYELRSALEVQMVQSAAGRIDAATFERLDALIEISAAPASDEAERRRQREAEFEFHTVLAEAAPNRLLTLMIEVIAGILVSATARDSARHQMHGDWSCENSRYHADIVAALRREDAEAAAALMHEHMTQAHRHLELIYGDLTLEDIALTPRERD</sequence>
<name>A0A291LXH5_9RHOB</name>
<evidence type="ECO:0000256" key="1">
    <source>
        <dbReference type="ARBA" id="ARBA00023015"/>
    </source>
</evidence>
<gene>
    <name evidence="6" type="ORF">CBW24_03790</name>
</gene>
<dbReference type="OrthoDB" id="9812645at2"/>
<dbReference type="AlphaFoldDB" id="A0A291LXH5"/>
<dbReference type="Pfam" id="PF00392">
    <property type="entry name" value="GntR"/>
    <property type="match status" value="1"/>
</dbReference>
<dbReference type="InterPro" id="IPR000524">
    <property type="entry name" value="Tscrpt_reg_HTH_GntR"/>
</dbReference>
<protein>
    <recommendedName>
        <fullName evidence="5">HTH gntR-type domain-containing protein</fullName>
    </recommendedName>
</protein>
<dbReference type="InterPro" id="IPR011711">
    <property type="entry name" value="GntR_C"/>
</dbReference>
<dbReference type="SUPFAM" id="SSF48008">
    <property type="entry name" value="GntR ligand-binding domain-like"/>
    <property type="match status" value="1"/>
</dbReference>
<dbReference type="PANTHER" id="PTHR43537:SF5">
    <property type="entry name" value="UXU OPERON TRANSCRIPTIONAL REGULATOR"/>
    <property type="match status" value="1"/>
</dbReference>
<dbReference type="Proteomes" id="UP000219050">
    <property type="component" value="Chromosome"/>
</dbReference>
<evidence type="ECO:0000256" key="4">
    <source>
        <dbReference type="SAM" id="MobiDB-lite"/>
    </source>
</evidence>
<dbReference type="Gene3D" id="1.10.10.10">
    <property type="entry name" value="Winged helix-like DNA-binding domain superfamily/Winged helix DNA-binding domain"/>
    <property type="match status" value="1"/>
</dbReference>
<dbReference type="InterPro" id="IPR036390">
    <property type="entry name" value="WH_DNA-bd_sf"/>
</dbReference>
<feature type="compositionally biased region" description="Basic residues" evidence="4">
    <location>
        <begin position="41"/>
        <end position="51"/>
    </location>
</feature>
<feature type="domain" description="HTH gntR-type" evidence="5">
    <location>
        <begin position="48"/>
        <end position="118"/>
    </location>
</feature>
<proteinExistence type="predicted"/>
<dbReference type="SMART" id="SM00895">
    <property type="entry name" value="FCD"/>
    <property type="match status" value="1"/>
</dbReference>
<dbReference type="SUPFAM" id="SSF46785">
    <property type="entry name" value="Winged helix' DNA-binding domain"/>
    <property type="match status" value="1"/>
</dbReference>
<evidence type="ECO:0000313" key="7">
    <source>
        <dbReference type="Proteomes" id="UP000219050"/>
    </source>
</evidence>
<evidence type="ECO:0000313" key="6">
    <source>
        <dbReference type="EMBL" id="ATI41208.1"/>
    </source>
</evidence>
<feature type="region of interest" description="Disordered" evidence="4">
    <location>
        <begin position="1"/>
        <end position="53"/>
    </location>
</feature>
<keyword evidence="7" id="KW-1185">Reference proteome</keyword>
<dbReference type="EMBL" id="CP021404">
    <property type="protein sequence ID" value="ATI41208.1"/>
    <property type="molecule type" value="Genomic_DNA"/>
</dbReference>
<dbReference type="PANTHER" id="PTHR43537">
    <property type="entry name" value="TRANSCRIPTIONAL REGULATOR, GNTR FAMILY"/>
    <property type="match status" value="1"/>
</dbReference>
<accession>A0A291LXH5</accession>
<reference evidence="6 7" key="1">
    <citation type="submission" date="2017-05" db="EMBL/GenBank/DDBJ databases">
        <title>Comparative genomic and metabolic analysis of manganese-oxidizing mechanisms in Celeribater manganoxidans DY25T: its adaption to the environment of polymetallic nodule.</title>
        <authorList>
            <person name="Wang X."/>
        </authorList>
    </citation>
    <scope>NUCLEOTIDE SEQUENCE [LARGE SCALE GENOMIC DNA]</scope>
    <source>
        <strain evidence="6 7">DY25</strain>
    </source>
</reference>
<dbReference type="PROSITE" id="PS50949">
    <property type="entry name" value="HTH_GNTR"/>
    <property type="match status" value="1"/>
</dbReference>
<dbReference type="Pfam" id="PF07729">
    <property type="entry name" value="FCD"/>
    <property type="match status" value="1"/>
</dbReference>
<dbReference type="KEGG" id="cmag:CBW24_03790"/>
<dbReference type="GO" id="GO:0003677">
    <property type="term" value="F:DNA binding"/>
    <property type="evidence" value="ECO:0007669"/>
    <property type="project" value="UniProtKB-KW"/>
</dbReference>
<keyword evidence="2" id="KW-0238">DNA-binding</keyword>
<dbReference type="Gene3D" id="1.20.120.530">
    <property type="entry name" value="GntR ligand-binding domain-like"/>
    <property type="match status" value="1"/>
</dbReference>